<comment type="cofactor">
    <cofactor evidence="1">
        <name>siroheme</name>
        <dbReference type="ChEBI" id="CHEBI:60052"/>
    </cofactor>
</comment>
<dbReference type="STRING" id="564608.C1MRJ9"/>
<evidence type="ECO:0000313" key="18">
    <source>
        <dbReference type="EMBL" id="EEH57892.1"/>
    </source>
</evidence>
<feature type="domain" description="FAD-binding FR-type" evidence="17">
    <location>
        <begin position="746"/>
        <end position="851"/>
    </location>
</feature>
<evidence type="ECO:0000259" key="17">
    <source>
        <dbReference type="PROSITE" id="PS51384"/>
    </source>
</evidence>
<name>C1MRJ9_MICPC</name>
<dbReference type="InterPro" id="IPR051329">
    <property type="entry name" value="NIR_SIR_4Fe-4S"/>
</dbReference>
<dbReference type="GO" id="GO:0005506">
    <property type="term" value="F:iron ion binding"/>
    <property type="evidence" value="ECO:0007669"/>
    <property type="project" value="InterPro"/>
</dbReference>
<dbReference type="CDD" id="cd06183">
    <property type="entry name" value="cyt_b5_reduct_like"/>
    <property type="match status" value="1"/>
</dbReference>
<dbReference type="InterPro" id="IPR005117">
    <property type="entry name" value="NiRdtase/SiRdtase_haem-b_fer"/>
</dbReference>
<dbReference type="GO" id="GO:0051539">
    <property type="term" value="F:4 iron, 4 sulfur cluster binding"/>
    <property type="evidence" value="ECO:0007669"/>
    <property type="project" value="UniProtKB-KW"/>
</dbReference>
<dbReference type="GO" id="GO:0020037">
    <property type="term" value="F:heme binding"/>
    <property type="evidence" value="ECO:0007669"/>
    <property type="project" value="InterPro"/>
</dbReference>
<dbReference type="GeneID" id="9683758"/>
<dbReference type="PROSITE" id="PS51384">
    <property type="entry name" value="FAD_FR"/>
    <property type="match status" value="1"/>
</dbReference>
<evidence type="ECO:0000256" key="7">
    <source>
        <dbReference type="ARBA" id="ARBA00022630"/>
    </source>
</evidence>
<proteinExistence type="inferred from homology"/>
<dbReference type="NCBIfam" id="NF007125">
    <property type="entry name" value="PRK09566.1"/>
    <property type="match status" value="1"/>
</dbReference>
<dbReference type="InterPro" id="IPR036136">
    <property type="entry name" value="Nit/Sulf_reduc_fer-like_dom_sf"/>
</dbReference>
<dbReference type="Gene3D" id="3.40.50.80">
    <property type="entry name" value="Nucleotide-binding domain of ferredoxin-NADP reductase (FNR) module"/>
    <property type="match status" value="1"/>
</dbReference>
<dbReference type="Pfam" id="PF00175">
    <property type="entry name" value="NAD_binding_1"/>
    <property type="match status" value="1"/>
</dbReference>
<comment type="catalytic activity">
    <reaction evidence="15">
        <text>6 oxidized [2Fe-2S]-[ferredoxin] + NH4(+) + 2 H2O = nitrite + 6 reduced [2Fe-2S]-[ferredoxin] + 8 H(+)</text>
        <dbReference type="Rhea" id="RHEA:18041"/>
        <dbReference type="Rhea" id="RHEA-COMP:10000"/>
        <dbReference type="Rhea" id="RHEA-COMP:10001"/>
        <dbReference type="ChEBI" id="CHEBI:15377"/>
        <dbReference type="ChEBI" id="CHEBI:15378"/>
        <dbReference type="ChEBI" id="CHEBI:16301"/>
        <dbReference type="ChEBI" id="CHEBI:28938"/>
        <dbReference type="ChEBI" id="CHEBI:33737"/>
        <dbReference type="ChEBI" id="CHEBI:33738"/>
        <dbReference type="EC" id="1.7.7.1"/>
    </reaction>
</comment>
<dbReference type="InterPro" id="IPR045854">
    <property type="entry name" value="NO2/SO3_Rdtase_4Fe4S_sf"/>
</dbReference>
<evidence type="ECO:0000256" key="12">
    <source>
        <dbReference type="ARBA" id="ARBA00023014"/>
    </source>
</evidence>
<keyword evidence="5" id="KW-0004">4Fe-4S</keyword>
<dbReference type="Pfam" id="PF00970">
    <property type="entry name" value="FAD_binding_6"/>
    <property type="match status" value="1"/>
</dbReference>
<dbReference type="eggNOG" id="KOG0560">
    <property type="taxonomic scope" value="Eukaryota"/>
</dbReference>
<dbReference type="SUPFAM" id="SSF56014">
    <property type="entry name" value="Nitrite and sulphite reductase 4Fe-4S domain-like"/>
    <property type="match status" value="2"/>
</dbReference>
<dbReference type="Gene3D" id="2.40.30.10">
    <property type="entry name" value="Translation factors"/>
    <property type="match status" value="1"/>
</dbReference>
<dbReference type="EC" id="1.7.7.1" evidence="13"/>
<keyword evidence="11" id="KW-0408">Iron</keyword>
<dbReference type="PROSITE" id="PS50903">
    <property type="entry name" value="RUBREDOXIN_LIKE"/>
    <property type="match status" value="1"/>
</dbReference>
<dbReference type="SUPFAM" id="SSF52343">
    <property type="entry name" value="Ferredoxin reductase-like, C-terminal NADP-linked domain"/>
    <property type="match status" value="1"/>
</dbReference>
<evidence type="ECO:0000256" key="4">
    <source>
        <dbReference type="ARBA" id="ARBA00010429"/>
    </source>
</evidence>
<dbReference type="SUPFAM" id="SSF57802">
    <property type="entry name" value="Rubredoxin-like"/>
    <property type="match status" value="1"/>
</dbReference>
<dbReference type="Pfam" id="PF03460">
    <property type="entry name" value="NIR_SIR_ferr"/>
    <property type="match status" value="2"/>
</dbReference>
<keyword evidence="8" id="KW-0479">Metal-binding</keyword>
<dbReference type="OMA" id="RWKINKS"/>
<gene>
    <name evidence="18" type="primary">NII</name>
    <name evidence="18" type="ORF">MICPUCDRAFT_70828</name>
</gene>
<comment type="similarity">
    <text evidence="4">Belongs to the nitrite and sulfite reductase 4Fe-4S domain family.</text>
</comment>
<dbReference type="InterPro" id="IPR006066">
    <property type="entry name" value="NO2/SO3_Rdtase_FeS/sirohaem_BS"/>
</dbReference>
<keyword evidence="19" id="KW-1185">Reference proteome</keyword>
<dbReference type="SUPFAM" id="SSF55124">
    <property type="entry name" value="Nitrite/Sulfite reductase N-terminal domain-like"/>
    <property type="match status" value="2"/>
</dbReference>
<dbReference type="SUPFAM" id="SSF63380">
    <property type="entry name" value="Riboflavin synthase domain-like"/>
    <property type="match status" value="1"/>
</dbReference>
<evidence type="ECO:0000256" key="13">
    <source>
        <dbReference type="ARBA" id="ARBA00038893"/>
    </source>
</evidence>
<dbReference type="FunFam" id="3.40.50.80:FF:000009">
    <property type="entry name" value="NADH-cytochrome b5 reductase"/>
    <property type="match status" value="1"/>
</dbReference>
<evidence type="ECO:0000256" key="11">
    <source>
        <dbReference type="ARBA" id="ARBA00023004"/>
    </source>
</evidence>
<dbReference type="Gene3D" id="3.90.480.20">
    <property type="match status" value="1"/>
</dbReference>
<evidence type="ECO:0000256" key="5">
    <source>
        <dbReference type="ARBA" id="ARBA00022485"/>
    </source>
</evidence>
<keyword evidence="9" id="KW-0274">FAD</keyword>
<evidence type="ECO:0000256" key="8">
    <source>
        <dbReference type="ARBA" id="ARBA00022723"/>
    </source>
</evidence>
<protein>
    <recommendedName>
        <fullName evidence="14">Ferredoxin--nitrite reductase, chloroplastic</fullName>
        <ecNumber evidence="13">1.7.7.1</ecNumber>
    </recommendedName>
</protein>
<evidence type="ECO:0000256" key="15">
    <source>
        <dbReference type="ARBA" id="ARBA00048538"/>
    </source>
</evidence>
<comment type="pathway">
    <text evidence="3">Nitrogen metabolism; nitrate reduction (assimilation).</text>
</comment>
<dbReference type="Gene3D" id="2.20.28.10">
    <property type="match status" value="1"/>
</dbReference>
<evidence type="ECO:0000313" key="19">
    <source>
        <dbReference type="Proteomes" id="UP000001876"/>
    </source>
</evidence>
<comment type="cofactor">
    <cofactor evidence="2">
        <name>FAD</name>
        <dbReference type="ChEBI" id="CHEBI:57692"/>
    </cofactor>
</comment>
<dbReference type="InterPro" id="IPR006067">
    <property type="entry name" value="NO2/SO3_Rdtase_4Fe4S_dom"/>
</dbReference>
<keyword evidence="10" id="KW-0560">Oxidoreductase</keyword>
<evidence type="ECO:0000256" key="6">
    <source>
        <dbReference type="ARBA" id="ARBA00022617"/>
    </source>
</evidence>
<dbReference type="InterPro" id="IPR039261">
    <property type="entry name" value="FNR_nucleotide-bd"/>
</dbReference>
<sequence>MQSIPAHSLLPAGNPANVTAQVAVRAPSPAAPPPNTMSPLTTGAGVAVAGVLAGTMAARRVRASAVAEPRGSDRVAMPGPASKDELAAFNEETMAKYGLPEIVREDAHVMKDADGYYVVKEAFQKPTNPFERLKLAKDPMKETIHMAGLEAAAAASAADFAAWDEAMNDPDEVDQRYKWAGLFHRRKNHYGRYMMRMKIPNGVVSAAQVRHLARVVASCGEDGCADITTRQNFQLRGLQLKDAPEVLKGCADVGLCSLQSGLDNVRNATGNPLAGFDPHEIVDTRPITRALQDYVTGGGRGNALIANLPRKWNVCVVGGPDFYEHPDINDLAFIPAVNAEGVFGFNALVGGFISASRAAEAVPLNAWVPESDVVAMTHAVLTTFRDYGHRGNRQKCRMMWLVEEMGLEKFKAEVKSRMPGERLADAAPKDLIEDSPIERRSYLGVHQQKQAGLKWVGACVPGGRLQAEDLEELADLVETYGTGDVRLTVEQNFIIPNVPEDKVDALLEEPLLKRYTPFPGKVVAGMVACTGRQFCGFAQIETKKEAYAVAEHLESTLDFPNGDLRMIWTGCPNSCAPVQVADIGLMGCQMKNPTGEKGMVDGVNIFLGGTVGPGGHLKEHPEMEKVACADLPRVLEDICVERFGAIRKATPTANPGNASRWKINKSAQYTKGTPKAMGKATHICTACGYIYQETKPFAELSDDFVCPACSAEKSKFTAMKETSDPVSSRPVKTYPPGTLLALPGPGAAVALKLISKTDVSADARVLRFALPSEKHVLGLPVGQHVRVSFADAVTGDVVTRPYTPITSDDDLGFVDFCVKVYDQGVMTRKLDALKPGDEMTFEGPVGSVTYTDRGEFTVVDAATGDAEVRKDVTHLGMIAGGTGITPMLQVIRQVFKDVGDTTRVSLIFANKTPADVLLKADLDELAEAHANFSVHYAVDDPGDAADDWDGSVGFVDAKMIDAHLPKANGGKTQVLMCGPPAMMEKAVRPALESLGFGKDAYLEF</sequence>
<feature type="domain" description="Rubredoxin-like" evidence="16">
    <location>
        <begin position="679"/>
        <end position="719"/>
    </location>
</feature>
<organism evidence="19">
    <name type="scientific">Micromonas pusilla (strain CCMP1545)</name>
    <name type="common">Picoplanktonic green alga</name>
    <dbReference type="NCBI Taxonomy" id="564608"/>
    <lineage>
        <taxon>Eukaryota</taxon>
        <taxon>Viridiplantae</taxon>
        <taxon>Chlorophyta</taxon>
        <taxon>Mamiellophyceae</taxon>
        <taxon>Mamiellales</taxon>
        <taxon>Mamiellaceae</taxon>
        <taxon>Micromonas</taxon>
    </lineage>
</organism>
<dbReference type="AlphaFoldDB" id="C1MRJ9"/>
<evidence type="ECO:0000256" key="10">
    <source>
        <dbReference type="ARBA" id="ARBA00023002"/>
    </source>
</evidence>
<evidence type="ECO:0000256" key="1">
    <source>
        <dbReference type="ARBA" id="ARBA00001929"/>
    </source>
</evidence>
<dbReference type="EMBL" id="GG663738">
    <property type="protein sequence ID" value="EEH57892.1"/>
    <property type="molecule type" value="Genomic_DNA"/>
</dbReference>
<evidence type="ECO:0000259" key="16">
    <source>
        <dbReference type="PROSITE" id="PS50903"/>
    </source>
</evidence>
<dbReference type="PRINTS" id="PR00397">
    <property type="entry name" value="SIROHAEM"/>
</dbReference>
<dbReference type="CDD" id="cd00350">
    <property type="entry name" value="rubredoxin_like"/>
    <property type="match status" value="1"/>
</dbReference>
<dbReference type="Pfam" id="PF01077">
    <property type="entry name" value="NIR_SIR"/>
    <property type="match status" value="2"/>
</dbReference>
<dbReference type="InterPro" id="IPR008333">
    <property type="entry name" value="Cbr1-like_FAD-bd_dom"/>
</dbReference>
<dbReference type="PANTHER" id="PTHR32439:SF0">
    <property type="entry name" value="FERREDOXIN--NITRITE REDUCTASE, CHLOROPLASTIC"/>
    <property type="match status" value="1"/>
</dbReference>
<dbReference type="InterPro" id="IPR017927">
    <property type="entry name" value="FAD-bd_FR_type"/>
</dbReference>
<evidence type="ECO:0000256" key="14">
    <source>
        <dbReference type="ARBA" id="ARBA00040459"/>
    </source>
</evidence>
<dbReference type="eggNOG" id="KOG0534">
    <property type="taxonomic scope" value="Eukaryota"/>
</dbReference>
<dbReference type="KEGG" id="mpp:MICPUCDRAFT_70828"/>
<dbReference type="PANTHER" id="PTHR32439">
    <property type="entry name" value="FERREDOXIN--NITRITE REDUCTASE, CHLOROPLASTIC"/>
    <property type="match status" value="1"/>
</dbReference>
<accession>C1MRJ9</accession>
<dbReference type="InterPro" id="IPR017938">
    <property type="entry name" value="Riboflavin_synthase-like_b-brl"/>
</dbReference>
<dbReference type="Gene3D" id="3.30.413.10">
    <property type="entry name" value="Sulfite Reductase Hemoprotein, domain 1"/>
    <property type="match status" value="2"/>
</dbReference>
<dbReference type="Proteomes" id="UP000001876">
    <property type="component" value="Unassembled WGS sequence"/>
</dbReference>
<evidence type="ECO:0000256" key="9">
    <source>
        <dbReference type="ARBA" id="ARBA00022827"/>
    </source>
</evidence>
<dbReference type="InterPro" id="IPR024934">
    <property type="entry name" value="Rubredoxin-like_dom"/>
</dbReference>
<keyword evidence="6" id="KW-0349">Heme</keyword>
<evidence type="ECO:0000256" key="3">
    <source>
        <dbReference type="ARBA" id="ARBA00005096"/>
    </source>
</evidence>
<dbReference type="PRINTS" id="PR00406">
    <property type="entry name" value="CYTB5RDTASE"/>
</dbReference>
<evidence type="ECO:0000256" key="2">
    <source>
        <dbReference type="ARBA" id="ARBA00001974"/>
    </source>
</evidence>
<keyword evidence="12" id="KW-0411">Iron-sulfur</keyword>
<keyword evidence="7" id="KW-0285">Flavoprotein</keyword>
<dbReference type="OrthoDB" id="432685at2759"/>
<dbReference type="InterPro" id="IPR001433">
    <property type="entry name" value="OxRdtase_FAD/NAD-bd"/>
</dbReference>
<reference evidence="18 19" key="1">
    <citation type="journal article" date="2009" name="Science">
        <title>Green evolution and dynamic adaptations revealed by genomes of the marine picoeukaryotes Micromonas.</title>
        <authorList>
            <person name="Worden A.Z."/>
            <person name="Lee J.H."/>
            <person name="Mock T."/>
            <person name="Rouze P."/>
            <person name="Simmons M.P."/>
            <person name="Aerts A.L."/>
            <person name="Allen A.E."/>
            <person name="Cuvelier M.L."/>
            <person name="Derelle E."/>
            <person name="Everett M.V."/>
            <person name="Foulon E."/>
            <person name="Grimwood J."/>
            <person name="Gundlach H."/>
            <person name="Henrissat B."/>
            <person name="Napoli C."/>
            <person name="McDonald S.M."/>
            <person name="Parker M.S."/>
            <person name="Rombauts S."/>
            <person name="Salamov A."/>
            <person name="Von Dassow P."/>
            <person name="Badger J.H."/>
            <person name="Coutinho P.M."/>
            <person name="Demir E."/>
            <person name="Dubchak I."/>
            <person name="Gentemann C."/>
            <person name="Eikrem W."/>
            <person name="Gready J.E."/>
            <person name="John U."/>
            <person name="Lanier W."/>
            <person name="Lindquist E.A."/>
            <person name="Lucas S."/>
            <person name="Mayer K.F."/>
            <person name="Moreau H."/>
            <person name="Not F."/>
            <person name="Otillar R."/>
            <person name="Panaud O."/>
            <person name="Pangilinan J."/>
            <person name="Paulsen I."/>
            <person name="Piegu B."/>
            <person name="Poliakov A."/>
            <person name="Robbens S."/>
            <person name="Schmutz J."/>
            <person name="Toulza E."/>
            <person name="Wyss T."/>
            <person name="Zelensky A."/>
            <person name="Zhou K."/>
            <person name="Armbrust E.V."/>
            <person name="Bhattacharya D."/>
            <person name="Goodenough U.W."/>
            <person name="Van de Peer Y."/>
            <person name="Grigoriev I.V."/>
        </authorList>
    </citation>
    <scope>NUCLEOTIDE SEQUENCE [LARGE SCALE GENOMIC DNA]</scope>
    <source>
        <strain evidence="18 19">CCMP1545</strain>
    </source>
</reference>
<dbReference type="GO" id="GO:0048307">
    <property type="term" value="F:ferredoxin-nitrite reductase activity"/>
    <property type="evidence" value="ECO:0007669"/>
    <property type="project" value="UniProtKB-EC"/>
</dbReference>
<dbReference type="RefSeq" id="XP_003057941.1">
    <property type="nucleotide sequence ID" value="XM_003057895.1"/>
</dbReference>
<dbReference type="PROSITE" id="PS00365">
    <property type="entry name" value="NIR_SIR"/>
    <property type="match status" value="1"/>
</dbReference>